<protein>
    <submittedName>
        <fullName evidence="1">Uncharacterized protein</fullName>
    </submittedName>
</protein>
<accession>A0A0A9EVY3</accession>
<reference evidence="1" key="1">
    <citation type="submission" date="2014-09" db="EMBL/GenBank/DDBJ databases">
        <authorList>
            <person name="Magalhaes I.L.F."/>
            <person name="Oliveira U."/>
            <person name="Santos F.R."/>
            <person name="Vidigal T.H.D.A."/>
            <person name="Brescovit A.D."/>
            <person name="Santos A.J."/>
        </authorList>
    </citation>
    <scope>NUCLEOTIDE SEQUENCE</scope>
    <source>
        <tissue evidence="1">Shoot tissue taken approximately 20 cm above the soil surface</tissue>
    </source>
</reference>
<organism evidence="1">
    <name type="scientific">Arundo donax</name>
    <name type="common">Giant reed</name>
    <name type="synonym">Donax arundinaceus</name>
    <dbReference type="NCBI Taxonomy" id="35708"/>
    <lineage>
        <taxon>Eukaryota</taxon>
        <taxon>Viridiplantae</taxon>
        <taxon>Streptophyta</taxon>
        <taxon>Embryophyta</taxon>
        <taxon>Tracheophyta</taxon>
        <taxon>Spermatophyta</taxon>
        <taxon>Magnoliopsida</taxon>
        <taxon>Liliopsida</taxon>
        <taxon>Poales</taxon>
        <taxon>Poaceae</taxon>
        <taxon>PACMAD clade</taxon>
        <taxon>Arundinoideae</taxon>
        <taxon>Arundineae</taxon>
        <taxon>Arundo</taxon>
    </lineage>
</organism>
<reference evidence="1" key="2">
    <citation type="journal article" date="2015" name="Data Brief">
        <title>Shoot transcriptome of the giant reed, Arundo donax.</title>
        <authorList>
            <person name="Barrero R.A."/>
            <person name="Guerrero F.D."/>
            <person name="Moolhuijzen P."/>
            <person name="Goolsby J.A."/>
            <person name="Tidwell J."/>
            <person name="Bellgard S.E."/>
            <person name="Bellgard M.I."/>
        </authorList>
    </citation>
    <scope>NUCLEOTIDE SEQUENCE</scope>
    <source>
        <tissue evidence="1">Shoot tissue taken approximately 20 cm above the soil surface</tissue>
    </source>
</reference>
<name>A0A0A9EVY3_ARUDO</name>
<dbReference type="EMBL" id="GBRH01195860">
    <property type="protein sequence ID" value="JAE02036.1"/>
    <property type="molecule type" value="Transcribed_RNA"/>
</dbReference>
<dbReference type="AlphaFoldDB" id="A0A0A9EVY3"/>
<sequence>MLSSQCKAIFHKLFLLMCTELLMLAISS</sequence>
<evidence type="ECO:0000313" key="1">
    <source>
        <dbReference type="EMBL" id="JAE02036.1"/>
    </source>
</evidence>
<proteinExistence type="predicted"/>